<comment type="caution">
    <text evidence="1">The sequence shown here is derived from an EMBL/GenBank/DDBJ whole genome shotgun (WGS) entry which is preliminary data.</text>
</comment>
<evidence type="ECO:0000313" key="1">
    <source>
        <dbReference type="EMBL" id="OUM75386.1"/>
    </source>
</evidence>
<protein>
    <submittedName>
        <fullName evidence="1">Immunity protein</fullName>
    </submittedName>
</protein>
<dbReference type="Proteomes" id="UP000195440">
    <property type="component" value="Unassembled WGS sequence"/>
</dbReference>
<keyword evidence="2" id="KW-1185">Reference proteome</keyword>
<evidence type="ECO:0000313" key="2">
    <source>
        <dbReference type="Proteomes" id="UP000195440"/>
    </source>
</evidence>
<sequence length="89" mass="10228">MNHIKDIIINESIADVLTALAPISSQPRIDRLYTSYRFEALGTGELWNTYEKLIIDGVLARDERGRATKGPNWKEPDFITQEKYSLTEE</sequence>
<name>A0A1Y3P6A4_9PSED</name>
<organism evidence="1 2">
    <name type="scientific">Pseudomonas caspiana</name>
    <dbReference type="NCBI Taxonomy" id="1451454"/>
    <lineage>
        <taxon>Bacteria</taxon>
        <taxon>Pseudomonadati</taxon>
        <taxon>Pseudomonadota</taxon>
        <taxon>Gammaproteobacteria</taxon>
        <taxon>Pseudomonadales</taxon>
        <taxon>Pseudomonadaceae</taxon>
        <taxon>Pseudomonas</taxon>
    </lineage>
</organism>
<proteinExistence type="predicted"/>
<dbReference type="OrthoDB" id="6922063at2"/>
<accession>A0A1Y3P6A4</accession>
<dbReference type="EMBL" id="LOHF01000002">
    <property type="protein sequence ID" value="OUM75386.1"/>
    <property type="molecule type" value="Genomic_DNA"/>
</dbReference>
<dbReference type="RefSeq" id="WP_087264817.1">
    <property type="nucleotide sequence ID" value="NZ_JBJGBV010000007.1"/>
</dbReference>
<gene>
    <name evidence="1" type="ORF">AUC60_04090</name>
</gene>
<dbReference type="AlphaFoldDB" id="A0A1Y3P6A4"/>
<reference evidence="1 2" key="1">
    <citation type="journal article" date="2017" name="Syst. Appl. Microbiol.">
        <title>Pseudomonas caspiana sp. nov., a citrus pathogen in the Pseudomonas syringae phylogenetic group.</title>
        <authorList>
            <person name="Busquets A."/>
            <person name="Gomila M."/>
            <person name="Beiki F."/>
            <person name="Mulet M."/>
            <person name="Rahimian H."/>
            <person name="Garcia-Valdes E."/>
            <person name="Lalucat J."/>
        </authorList>
    </citation>
    <scope>NUCLEOTIDE SEQUENCE [LARGE SCALE GENOMIC DNA]</scope>
    <source>
        <strain evidence="1 2">FBF102</strain>
    </source>
</reference>